<keyword evidence="6" id="KW-1185">Reference proteome</keyword>
<evidence type="ECO:0000256" key="3">
    <source>
        <dbReference type="ARBA" id="ARBA00023163"/>
    </source>
</evidence>
<dbReference type="InterPro" id="IPR018060">
    <property type="entry name" value="HTH_AraC"/>
</dbReference>
<evidence type="ECO:0000313" key="6">
    <source>
        <dbReference type="Proteomes" id="UP000010321"/>
    </source>
</evidence>
<evidence type="ECO:0000256" key="2">
    <source>
        <dbReference type="ARBA" id="ARBA00023125"/>
    </source>
</evidence>
<evidence type="ECO:0000313" key="5">
    <source>
        <dbReference type="EMBL" id="EGF51205.1"/>
    </source>
</evidence>
<dbReference type="SMART" id="SM00342">
    <property type="entry name" value="HTH_ARAC"/>
    <property type="match status" value="1"/>
</dbReference>
<keyword evidence="2" id="KW-0238">DNA-binding</keyword>
<dbReference type="Pfam" id="PF12833">
    <property type="entry name" value="HTH_18"/>
    <property type="match status" value="1"/>
</dbReference>
<organism evidence="5 6">
    <name type="scientific">Bacteroides clarus YIT 12056</name>
    <dbReference type="NCBI Taxonomy" id="762984"/>
    <lineage>
        <taxon>Bacteria</taxon>
        <taxon>Pseudomonadati</taxon>
        <taxon>Bacteroidota</taxon>
        <taxon>Bacteroidia</taxon>
        <taxon>Bacteroidales</taxon>
        <taxon>Bacteroidaceae</taxon>
        <taxon>Bacteroides</taxon>
    </lineage>
</organism>
<dbReference type="PANTHER" id="PTHR43280">
    <property type="entry name" value="ARAC-FAMILY TRANSCRIPTIONAL REGULATOR"/>
    <property type="match status" value="1"/>
</dbReference>
<keyword evidence="3" id="KW-0804">Transcription</keyword>
<dbReference type="SUPFAM" id="SSF46689">
    <property type="entry name" value="Homeodomain-like"/>
    <property type="match status" value="1"/>
</dbReference>
<dbReference type="PROSITE" id="PS01124">
    <property type="entry name" value="HTH_ARAC_FAMILY_2"/>
    <property type="match status" value="1"/>
</dbReference>
<dbReference type="Gene3D" id="1.10.10.60">
    <property type="entry name" value="Homeodomain-like"/>
    <property type="match status" value="1"/>
</dbReference>
<gene>
    <name evidence="5" type="ORF">HMPREF9445_02201</name>
</gene>
<reference evidence="5 6" key="1">
    <citation type="submission" date="2011-02" db="EMBL/GenBank/DDBJ databases">
        <authorList>
            <person name="Weinstock G."/>
            <person name="Sodergren E."/>
            <person name="Clifton S."/>
            <person name="Fulton L."/>
            <person name="Fulton B."/>
            <person name="Courtney L."/>
            <person name="Fronick C."/>
            <person name="Harrison M."/>
            <person name="Strong C."/>
            <person name="Farmer C."/>
            <person name="Delahaunty K."/>
            <person name="Markovic C."/>
            <person name="Hall O."/>
            <person name="Minx P."/>
            <person name="Tomlinson C."/>
            <person name="Mitreva M."/>
            <person name="Hou S."/>
            <person name="Chen J."/>
            <person name="Wollam A."/>
            <person name="Pepin K.H."/>
            <person name="Johnson M."/>
            <person name="Bhonagiri V."/>
            <person name="Zhang X."/>
            <person name="Suruliraj S."/>
            <person name="Warren W."/>
            <person name="Chinwalla A."/>
            <person name="Mardis E.R."/>
            <person name="Wilson R.K."/>
        </authorList>
    </citation>
    <scope>NUCLEOTIDE SEQUENCE [LARGE SCALE GENOMIC DNA]</scope>
    <source>
        <strain evidence="5 6">YIT 12056</strain>
    </source>
</reference>
<dbReference type="InterPro" id="IPR009057">
    <property type="entry name" value="Homeodomain-like_sf"/>
</dbReference>
<feature type="domain" description="HTH araC/xylS-type" evidence="4">
    <location>
        <begin position="241"/>
        <end position="339"/>
    </location>
</feature>
<accession>A0ABP2KQ64</accession>
<proteinExistence type="predicted"/>
<evidence type="ECO:0000259" key="4">
    <source>
        <dbReference type="PROSITE" id="PS01124"/>
    </source>
</evidence>
<protein>
    <submittedName>
        <fullName evidence="5">Transcriptional regulator, AraC family</fullName>
    </submittedName>
</protein>
<dbReference type="PANTHER" id="PTHR43280:SF32">
    <property type="entry name" value="TRANSCRIPTIONAL REGULATORY PROTEIN"/>
    <property type="match status" value="1"/>
</dbReference>
<keyword evidence="1" id="KW-0805">Transcription regulation</keyword>
<evidence type="ECO:0000256" key="1">
    <source>
        <dbReference type="ARBA" id="ARBA00023015"/>
    </source>
</evidence>
<dbReference type="Proteomes" id="UP000010321">
    <property type="component" value="Unassembled WGS sequence"/>
</dbReference>
<comment type="caution">
    <text evidence="5">The sequence shown here is derived from an EMBL/GenBank/DDBJ whole genome shotgun (WGS) entry which is preliminary data.</text>
</comment>
<sequence length="341" mass="39406">MSYSFYLKSDLLITLKVGGKGMPFLNKNSVHRTYAIVQIRNRLFNKPKRTGTFADVNQRLSEKMNPLLTTQAEPFRAGTDNLEFFYKRLIKLPNGALMFCISGEADITIDLERYHIVPNTNIMILPNSIFSLTSASKDFRIHYFAYSDEMFKAACFRLDPPFIHFLKENACYTHTEKEALRSITGLIEASNAIYKDSANRFQQTIAQNLLQIFFLDTYDKVQRLFTQEQIEGSNRKDELFKKFINLVHTHCVTQRDVAFYAEQLCISTRYLSAITKEMGKTTAKEIIDDFLILELKVALQSTGLSLKEIAEKYRFPDQSFFGRFFKKHTGMSPKAFRAKKA</sequence>
<dbReference type="EMBL" id="AFBM01000023">
    <property type="protein sequence ID" value="EGF51205.1"/>
    <property type="molecule type" value="Genomic_DNA"/>
</dbReference>
<name>A0ABP2KQ64_9BACE</name>